<comment type="caution">
    <text evidence="2">The sequence shown here is derived from an EMBL/GenBank/DDBJ whole genome shotgun (WGS) entry which is preliminary data.</text>
</comment>
<dbReference type="AlphaFoldDB" id="A0A840R9Z7"/>
<evidence type="ECO:0000313" key="3">
    <source>
        <dbReference type="Proteomes" id="UP000543030"/>
    </source>
</evidence>
<reference evidence="2 3" key="1">
    <citation type="submission" date="2020-08" db="EMBL/GenBank/DDBJ databases">
        <title>Genomic Encyclopedia of Type Strains, Phase IV (KMG-IV): sequencing the most valuable type-strain genomes for metagenomic binning, comparative biology and taxonomic classification.</title>
        <authorList>
            <person name="Goeker M."/>
        </authorList>
    </citation>
    <scope>NUCLEOTIDE SEQUENCE [LARGE SCALE GENOMIC DNA]</scope>
    <source>
        <strain evidence="2 3">DSM 18233</strain>
    </source>
</reference>
<evidence type="ECO:0000313" key="2">
    <source>
        <dbReference type="EMBL" id="MBB5189358.1"/>
    </source>
</evidence>
<evidence type="ECO:0000256" key="1">
    <source>
        <dbReference type="SAM" id="MobiDB-lite"/>
    </source>
</evidence>
<proteinExistence type="predicted"/>
<dbReference type="RefSeq" id="WP_184096406.1">
    <property type="nucleotide sequence ID" value="NZ_JACHHN010000001.1"/>
</dbReference>
<sequence>MSITPLSPPIETGETGGLHTHLDNLESALDYALAKKESPRTPNPETWQVTFDAVSRAVDSKDAGDIAAAHAQLTKAVGETLRATGKLPY</sequence>
<protein>
    <submittedName>
        <fullName evidence="2">Uncharacterized protein</fullName>
    </submittedName>
</protein>
<gene>
    <name evidence="2" type="ORF">HNQ50_000068</name>
</gene>
<accession>A0A840R9Z7</accession>
<name>A0A840R9Z7_9NEIS</name>
<organism evidence="2 3">
    <name type="scientific">Silvimonas terrae</name>
    <dbReference type="NCBI Taxonomy" id="300266"/>
    <lineage>
        <taxon>Bacteria</taxon>
        <taxon>Pseudomonadati</taxon>
        <taxon>Pseudomonadota</taxon>
        <taxon>Betaproteobacteria</taxon>
        <taxon>Neisseriales</taxon>
        <taxon>Chitinibacteraceae</taxon>
        <taxon>Silvimonas</taxon>
    </lineage>
</organism>
<dbReference type="Proteomes" id="UP000543030">
    <property type="component" value="Unassembled WGS sequence"/>
</dbReference>
<dbReference type="EMBL" id="JACHHN010000001">
    <property type="protein sequence ID" value="MBB5189358.1"/>
    <property type="molecule type" value="Genomic_DNA"/>
</dbReference>
<feature type="region of interest" description="Disordered" evidence="1">
    <location>
        <begin position="1"/>
        <end position="20"/>
    </location>
</feature>
<keyword evidence="3" id="KW-1185">Reference proteome</keyword>